<keyword evidence="2" id="KW-1185">Reference proteome</keyword>
<reference evidence="2" key="1">
    <citation type="submission" date="2016-10" db="EMBL/GenBank/DDBJ databases">
        <authorList>
            <person name="Varghese N."/>
            <person name="Submissions S."/>
        </authorList>
    </citation>
    <scope>NUCLEOTIDE SEQUENCE [LARGE SCALE GENOMIC DNA]</scope>
    <source>
        <strain evidence="2">DSM 17933</strain>
    </source>
</reference>
<dbReference type="AlphaFoldDB" id="A0A1G7TAT4"/>
<sequence length="112" mass="13467">MLFLCNQALLMIRGSQTLTSIFPPAFEAKNKGKRNVYALDRDACMSYRFYYYYHLERKRFDDAILDMEREFFISGRTIADRLTENNDLLKDIARNAPSRKQLKQRYPHFNWN</sequence>
<name>A0A1G7TAT4_9SPHI</name>
<dbReference type="STRING" id="405671.SAMN05421827_105129"/>
<evidence type="ECO:0000313" key="1">
    <source>
        <dbReference type="EMBL" id="SDG32154.1"/>
    </source>
</evidence>
<accession>A0A1G7TAT4</accession>
<evidence type="ECO:0000313" key="2">
    <source>
        <dbReference type="Proteomes" id="UP000199643"/>
    </source>
</evidence>
<proteinExistence type="predicted"/>
<organism evidence="1 2">
    <name type="scientific">Pedobacter terrae</name>
    <dbReference type="NCBI Taxonomy" id="405671"/>
    <lineage>
        <taxon>Bacteria</taxon>
        <taxon>Pseudomonadati</taxon>
        <taxon>Bacteroidota</taxon>
        <taxon>Sphingobacteriia</taxon>
        <taxon>Sphingobacteriales</taxon>
        <taxon>Sphingobacteriaceae</taxon>
        <taxon>Pedobacter</taxon>
    </lineage>
</organism>
<gene>
    <name evidence="1" type="ORF">SAMN05421827_105129</name>
</gene>
<dbReference type="Proteomes" id="UP000199643">
    <property type="component" value="Unassembled WGS sequence"/>
</dbReference>
<dbReference type="EMBL" id="FNCH01000005">
    <property type="protein sequence ID" value="SDG32154.1"/>
    <property type="molecule type" value="Genomic_DNA"/>
</dbReference>
<protein>
    <submittedName>
        <fullName evidence="1">Uncharacterized protein</fullName>
    </submittedName>
</protein>